<reference evidence="3" key="2">
    <citation type="submission" date="2025-08" db="UniProtKB">
        <authorList>
            <consortium name="RefSeq"/>
        </authorList>
    </citation>
    <scope>IDENTIFICATION</scope>
    <source>
        <tissue evidence="3">Blood</tissue>
    </source>
</reference>
<keyword evidence="2" id="KW-1185">Reference proteome</keyword>
<feature type="compositionally biased region" description="Low complexity" evidence="1">
    <location>
        <begin position="98"/>
        <end position="111"/>
    </location>
</feature>
<feature type="compositionally biased region" description="Polar residues" evidence="1">
    <location>
        <begin position="355"/>
        <end position="364"/>
    </location>
</feature>
<protein>
    <submittedName>
        <fullName evidence="3">Uncharacterized protein</fullName>
    </submittedName>
</protein>
<feature type="region of interest" description="Disordered" evidence="1">
    <location>
        <begin position="98"/>
        <end position="126"/>
    </location>
</feature>
<dbReference type="GeneID" id="139083940"/>
<dbReference type="Proteomes" id="UP001652662">
    <property type="component" value="Chromosome 1"/>
</dbReference>
<evidence type="ECO:0000256" key="1">
    <source>
        <dbReference type="SAM" id="MobiDB-lite"/>
    </source>
</evidence>
<evidence type="ECO:0000313" key="3">
    <source>
        <dbReference type="RefSeq" id="XP_070480057.1"/>
    </source>
</evidence>
<dbReference type="RefSeq" id="XP_070480057.1">
    <property type="nucleotide sequence ID" value="XM_070623956.1"/>
</dbReference>
<proteinExistence type="predicted"/>
<gene>
    <name evidence="3" type="primary">LOC139083940</name>
</gene>
<feature type="region of interest" description="Disordered" evidence="1">
    <location>
        <begin position="292"/>
        <end position="378"/>
    </location>
</feature>
<reference evidence="2" key="1">
    <citation type="submission" date="2025-05" db="UniProtKB">
        <authorList>
            <consortium name="RefSeq"/>
        </authorList>
    </citation>
    <scope>NUCLEOTIDE SEQUENCE [LARGE SCALE GENOMIC DNA]</scope>
</reference>
<evidence type="ECO:0000313" key="2">
    <source>
        <dbReference type="Proteomes" id="UP001652662"/>
    </source>
</evidence>
<feature type="compositionally biased region" description="Basic and acidic residues" evidence="1">
    <location>
        <begin position="336"/>
        <end position="354"/>
    </location>
</feature>
<sequence>MLRTSETYRARQQRTERLQLASEKLERVFTKRVDNSLTQLQSPSKTMLIERYYSGATQTPPEAPGTPREQTNEYSDWICFGQAQHLTHTFSITAQSAAASPSAPWRPAALGSREEAGRRGGAPAALDFTPRSRVHRAAGTRRTHLSLGHTHTCARSPHPPRAHRSYLRGSSGGGPTVSCFFSRRGPHCLQCRASRRLQSPADPSPGQLGFRALGCTPGLGRLQLLPPRVGVCPHLRGAQWAAAGAGAGARRLRRALGLLPGSGQPVQTRMALGLAAAPGRGLSPRAAPASVFVSRPAPPRHGLGGSEQRGQGSRRQRAGLGFSIIARPQRAVWETEGDRGPDGDWAPDHKDRSELSTQKPSSLHFSYGVPHRSTHFTS</sequence>
<accession>A0ABM4PS90</accession>
<organism evidence="2 3">
    <name type="scientific">Equus przewalskii</name>
    <name type="common">Przewalski's horse</name>
    <name type="synonym">Equus caballus przewalskii</name>
    <dbReference type="NCBI Taxonomy" id="9798"/>
    <lineage>
        <taxon>Eukaryota</taxon>
        <taxon>Metazoa</taxon>
        <taxon>Chordata</taxon>
        <taxon>Craniata</taxon>
        <taxon>Vertebrata</taxon>
        <taxon>Euteleostomi</taxon>
        <taxon>Mammalia</taxon>
        <taxon>Eutheria</taxon>
        <taxon>Laurasiatheria</taxon>
        <taxon>Perissodactyla</taxon>
        <taxon>Equidae</taxon>
        <taxon>Equus</taxon>
    </lineage>
</organism>
<name>A0ABM4PS90_EQUPR</name>